<keyword evidence="7" id="KW-1185">Reference proteome</keyword>
<dbReference type="Pfam" id="PF00031">
    <property type="entry name" value="Cystatin"/>
    <property type="match status" value="1"/>
</dbReference>
<dbReference type="GO" id="GO:0005737">
    <property type="term" value="C:cytoplasm"/>
    <property type="evidence" value="ECO:0007669"/>
    <property type="project" value="TreeGrafter"/>
</dbReference>
<organism evidence="6">
    <name type="scientific">Oppiella nova</name>
    <dbReference type="NCBI Taxonomy" id="334625"/>
    <lineage>
        <taxon>Eukaryota</taxon>
        <taxon>Metazoa</taxon>
        <taxon>Ecdysozoa</taxon>
        <taxon>Arthropoda</taxon>
        <taxon>Chelicerata</taxon>
        <taxon>Arachnida</taxon>
        <taxon>Acari</taxon>
        <taxon>Acariformes</taxon>
        <taxon>Sarcoptiformes</taxon>
        <taxon>Oribatida</taxon>
        <taxon>Brachypylina</taxon>
        <taxon>Oppioidea</taxon>
        <taxon>Oppiidae</taxon>
        <taxon>Oppiella</taxon>
    </lineage>
</organism>
<dbReference type="EMBL" id="OC918295">
    <property type="protein sequence ID" value="CAD7649105.1"/>
    <property type="molecule type" value="Genomic_DNA"/>
</dbReference>
<evidence type="ECO:0000256" key="1">
    <source>
        <dbReference type="ARBA" id="ARBA00009403"/>
    </source>
</evidence>
<evidence type="ECO:0000256" key="2">
    <source>
        <dbReference type="ARBA" id="ARBA00022690"/>
    </source>
</evidence>
<name>A0A7R9LYR5_9ACAR</name>
<dbReference type="OrthoDB" id="6513972at2759"/>
<dbReference type="GO" id="GO:0031982">
    <property type="term" value="C:vesicle"/>
    <property type="evidence" value="ECO:0007669"/>
    <property type="project" value="TreeGrafter"/>
</dbReference>
<evidence type="ECO:0000313" key="6">
    <source>
        <dbReference type="EMBL" id="CAD7649105.1"/>
    </source>
</evidence>
<feature type="signal peptide" evidence="4">
    <location>
        <begin position="1"/>
        <end position="22"/>
    </location>
</feature>
<keyword evidence="2" id="KW-0646">Protease inhibitor</keyword>
<accession>A0A7R9LYR5</accession>
<reference evidence="6" key="1">
    <citation type="submission" date="2020-11" db="EMBL/GenBank/DDBJ databases">
        <authorList>
            <person name="Tran Van P."/>
        </authorList>
    </citation>
    <scope>NUCLEOTIDE SEQUENCE</scope>
</reference>
<evidence type="ECO:0000256" key="4">
    <source>
        <dbReference type="SAM" id="SignalP"/>
    </source>
</evidence>
<keyword evidence="4" id="KW-0732">Signal</keyword>
<dbReference type="InterPro" id="IPR046350">
    <property type="entry name" value="Cystatin_sf"/>
</dbReference>
<keyword evidence="3" id="KW-0789">Thiol protease inhibitor</keyword>
<evidence type="ECO:0000256" key="3">
    <source>
        <dbReference type="ARBA" id="ARBA00022704"/>
    </source>
</evidence>
<dbReference type="PANTHER" id="PTHR46186:SF2">
    <property type="entry name" value="CYSTATIN"/>
    <property type="match status" value="1"/>
</dbReference>
<dbReference type="InterPro" id="IPR000010">
    <property type="entry name" value="Cystatin_dom"/>
</dbReference>
<dbReference type="AlphaFoldDB" id="A0A7R9LYR5"/>
<dbReference type="PANTHER" id="PTHR46186">
    <property type="entry name" value="CYSTATIN"/>
    <property type="match status" value="1"/>
</dbReference>
<dbReference type="GO" id="GO:0004869">
    <property type="term" value="F:cysteine-type endopeptidase inhibitor activity"/>
    <property type="evidence" value="ECO:0007669"/>
    <property type="project" value="UniProtKB-KW"/>
</dbReference>
<feature type="chain" id="PRO_5035592259" description="Cystatin domain-containing protein" evidence="4">
    <location>
        <begin position="23"/>
        <end position="107"/>
    </location>
</feature>
<evidence type="ECO:0000259" key="5">
    <source>
        <dbReference type="Pfam" id="PF00031"/>
    </source>
</evidence>
<evidence type="ECO:0000313" key="7">
    <source>
        <dbReference type="Proteomes" id="UP000728032"/>
    </source>
</evidence>
<protein>
    <recommendedName>
        <fullName evidence="5">Cystatin domain-containing protein</fullName>
    </recommendedName>
</protein>
<comment type="similarity">
    <text evidence="1">Belongs to the cystatin family.</text>
</comment>
<dbReference type="Proteomes" id="UP000728032">
    <property type="component" value="Unassembled WGS sequence"/>
</dbReference>
<dbReference type="GO" id="GO:0005615">
    <property type="term" value="C:extracellular space"/>
    <property type="evidence" value="ECO:0007669"/>
    <property type="project" value="TreeGrafter"/>
</dbReference>
<dbReference type="Gene3D" id="3.10.450.10">
    <property type="match status" value="1"/>
</dbReference>
<sequence length="107" mass="12225">MKMKFLIVCSVILFVVMLETKAKMIGGLQDVDTNDANLVPIIEFTETMLNRGVNSIYSHKIGKILKAQKQLVAGDKFYLTFEFNRTNSPKGQPISKNYEITFQYISR</sequence>
<dbReference type="SUPFAM" id="SSF54403">
    <property type="entry name" value="Cystatin/monellin"/>
    <property type="match status" value="1"/>
</dbReference>
<proteinExistence type="inferred from homology"/>
<dbReference type="CDD" id="cd00042">
    <property type="entry name" value="CY"/>
    <property type="match status" value="1"/>
</dbReference>
<gene>
    <name evidence="6" type="ORF">ONB1V03_LOCUS7100</name>
</gene>
<dbReference type="EMBL" id="CAJPVJ010003470">
    <property type="protein sequence ID" value="CAG2167603.1"/>
    <property type="molecule type" value="Genomic_DNA"/>
</dbReference>
<feature type="domain" description="Cystatin" evidence="5">
    <location>
        <begin position="26"/>
        <end position="92"/>
    </location>
</feature>